<name>A0A6A6UAW5_9PEZI</name>
<sequence length="1993" mass="224921">MPDTRWKRRREERWRSRDFVPDSEDEDTAESIGHADITRSVAFSQATKPSAPPVILEEAHQDDDSSELSDCTDVPSPSPENRGIRQFVGVQITLPAAEQPARNEAVSANAEEDQEEAPRHTRDLRDRNFRQRHPYRAELLQHAALVSGSMRAEIPTREPPIPDASSDEEYSSDGAESITRDSLLKSSSPNQLRQLSEGVPQTLPSSLPSLGDDDLPDLDTIFKYVKAGQKGKLLVDSKTKHKDGIAPSTTGGRARSIVSHVDVYDVVSSSSEKENHVPARTPARPVFRHLEPPKSQTPKTVIKLTPRASGGRRHQQVCDDSTDDELAEVWEAARKIKGVLPASYVLLDLKKQQNAPNAAQQPHRRITQAPPHSPVRGVAQPTKVSANAQGKLPQIPMYSSESDDAEDVSAMAAPEITLTPQHVGDLAMFDADPGPAMEEDLIDFDGPSNSRHRKRKSAGNQQGRLRASKKQRTLKGFVSSSSSKPNSSNRPRTKSRGPSSRKIGVLDFESDSSPSRTTPDFLRVAKRQARKDKDLARHRPSGKHIRLRTREDTADAQEVLTRWRKGKIKRRYVARPANGNLPESRSSIAKHAKLQNLSMEDFLEVHRLERMRPIVGHLKPDSAVKTAPKRLDAKSSGRRLAAFPTNQEHPSLRTAQLESLESAVERQVHKTAFHSGLRQVNLNFATSKQGKEVQGQIIHHTALKSNGSTTTSAPDKNSNTDSTAANTKRSSTRPKKRIAQHLPVHRKEYRQPSEPLSTNFESSDPIILDSTEVPPTNITGFAKSYSIDLDIHPVPNEAAFQNTTFLGSGEFRLALHLEHRDLDVDVGEHEFKIGHSTYIWSQWGERMKMNTQEFYRGVYSIIGDLDESPSHDSSLTASHNALWEIPTQLRAIASANSAWVSFSDPIDRYDFVAFMASELDELLGLTTARLGQSNSDTSDPDVSKALVRISVYLLTLLAQAKAIGGTHHDLKDIISKHSRVLLKAVFRLGLKPARDFLEEVWSDDLRKAGVSDDFVYVEAIVILRHVLDTTEISFWDSVNAIILLGVDNFCSIPSFEERWRDTYTLLSLLGFNDLGQANPTIRFTHGMDNWTIPQRFCQRVFQLYGQYPRMGMNEYIRTHLRRVIHLINRWGWKQCDQMISTLFNFFVRTNKLAPLHLERITDSPYFLGNLDKHPSLDAQDADRSFDLFLKIIATRLHGLRATHPEKASDLVYRLIPNHDRDHSNTQTISHDDLAALRNHQDLLCTLFWQAPQKDKLRPFKQLAGLVDHRTSHQRVCLLNVQAFKNLVRYQFTASSQPVPMEKFSGWIKEIIAHLLEQFHIARSATELERASNIGSAIPSSELVQTTIRKNQKPVLRTLGEVVTAMGVATQLSKSQLKIADFLKDSEFEKIFMVSADNHSEVNSLMVSAIQLYNQFLDLPDHIDQHMSEESQDYYGDDFSYVDLEFVEKPLFEFLSTSFEADKSPNDLVAPALVKCWVKYVSLQVQRNALKSWEDFIGSYGECSWERFPSSHHKSKYGALFYASLLSSDKSAFKAITTAISNKEVVIRTWLVSLVERVSRLKYQHELTSSILNSDASDPLLSNLPFWKDKDGQYRLTFTELQSRRLALISSLLENMSLIHDTRHMHFAPTLNQTEIKACLKAMMEAMKSNYKEMKQKDSTSGDYIHFVQQIISLLQQYTAHIVAVDRFFTDDTTFPVPAHDPAYIASQLLSYNNKLRDDSTIRKLIFFLLPLAHRAAKENQHDRLTCQLIAAMTHGSEDAPTPTLRAVLLQAVFPAYIQLAISSPCGWLFARPIISASTDVLNTMIYKFTHSDPAGRATALTSLSATLSVLHSTLQPLLHDLRTLRQPHVLRVLAPLIRLASAVLPTLIYLQRMMHVGAECMNSVQFMRAFTVIIAQLLMEREPTLEIINPLHRLAALPEQYDDVRRVCHTELERVLRDSWVFDEGQHKYYVLKNRERQEVDVPAMDYAVVKAEIVDAIEEYHTILHRMKGLGI</sequence>
<dbReference type="EMBL" id="MU004236">
    <property type="protein sequence ID" value="KAF2668268.1"/>
    <property type="molecule type" value="Genomic_DNA"/>
</dbReference>
<dbReference type="GO" id="GO:0005634">
    <property type="term" value="C:nucleus"/>
    <property type="evidence" value="ECO:0007669"/>
    <property type="project" value="InterPro"/>
</dbReference>
<feature type="compositionally biased region" description="Basic and acidic residues" evidence="1">
    <location>
        <begin position="116"/>
        <end position="128"/>
    </location>
</feature>
<feature type="region of interest" description="Disordered" evidence="1">
    <location>
        <begin position="426"/>
        <end position="519"/>
    </location>
</feature>
<dbReference type="Pfam" id="PF09462">
    <property type="entry name" value="Mus7"/>
    <property type="match status" value="1"/>
</dbReference>
<organism evidence="2 3">
    <name type="scientific">Microthyrium microscopicum</name>
    <dbReference type="NCBI Taxonomy" id="703497"/>
    <lineage>
        <taxon>Eukaryota</taxon>
        <taxon>Fungi</taxon>
        <taxon>Dikarya</taxon>
        <taxon>Ascomycota</taxon>
        <taxon>Pezizomycotina</taxon>
        <taxon>Dothideomycetes</taxon>
        <taxon>Dothideomycetes incertae sedis</taxon>
        <taxon>Microthyriales</taxon>
        <taxon>Microthyriaceae</taxon>
        <taxon>Microthyrium</taxon>
    </lineage>
</organism>
<feature type="compositionally biased region" description="Polar residues" evidence="1">
    <location>
        <begin position="184"/>
        <end position="194"/>
    </location>
</feature>
<feature type="region of interest" description="Disordered" evidence="1">
    <location>
        <begin position="354"/>
        <end position="408"/>
    </location>
</feature>
<dbReference type="GO" id="GO:0031297">
    <property type="term" value="P:replication fork processing"/>
    <property type="evidence" value="ECO:0007669"/>
    <property type="project" value="InterPro"/>
</dbReference>
<feature type="compositionally biased region" description="Basic and acidic residues" evidence="1">
    <location>
        <begin position="9"/>
        <end position="20"/>
    </location>
</feature>
<dbReference type="PANTHER" id="PTHR28122">
    <property type="entry name" value="E3 UBIQUITIN-PROTEIN LIGASE SUBSTRATE RECEPTOR MMS22"/>
    <property type="match status" value="1"/>
</dbReference>
<feature type="region of interest" description="Disordered" evidence="1">
    <location>
        <begin position="1"/>
        <end position="128"/>
    </location>
</feature>
<feature type="compositionally biased region" description="Low complexity" evidence="1">
    <location>
        <begin position="479"/>
        <end position="490"/>
    </location>
</feature>
<dbReference type="PANTHER" id="PTHR28122:SF1">
    <property type="entry name" value="E3 UBIQUITIN-PROTEIN LIGASE SUBSTRATE RECEPTOR MMS22"/>
    <property type="match status" value="1"/>
</dbReference>
<reference evidence="2" key="1">
    <citation type="journal article" date="2020" name="Stud. Mycol.">
        <title>101 Dothideomycetes genomes: a test case for predicting lifestyles and emergence of pathogens.</title>
        <authorList>
            <person name="Haridas S."/>
            <person name="Albert R."/>
            <person name="Binder M."/>
            <person name="Bloem J."/>
            <person name="Labutti K."/>
            <person name="Salamov A."/>
            <person name="Andreopoulos B."/>
            <person name="Baker S."/>
            <person name="Barry K."/>
            <person name="Bills G."/>
            <person name="Bluhm B."/>
            <person name="Cannon C."/>
            <person name="Castanera R."/>
            <person name="Culley D."/>
            <person name="Daum C."/>
            <person name="Ezra D."/>
            <person name="Gonzalez J."/>
            <person name="Henrissat B."/>
            <person name="Kuo A."/>
            <person name="Liang C."/>
            <person name="Lipzen A."/>
            <person name="Lutzoni F."/>
            <person name="Magnuson J."/>
            <person name="Mondo S."/>
            <person name="Nolan M."/>
            <person name="Ohm R."/>
            <person name="Pangilinan J."/>
            <person name="Park H.-J."/>
            <person name="Ramirez L."/>
            <person name="Alfaro M."/>
            <person name="Sun H."/>
            <person name="Tritt A."/>
            <person name="Yoshinaga Y."/>
            <person name="Zwiers L.-H."/>
            <person name="Turgeon B."/>
            <person name="Goodwin S."/>
            <person name="Spatafora J."/>
            <person name="Crous P."/>
            <person name="Grigoriev I."/>
        </authorList>
    </citation>
    <scope>NUCLEOTIDE SEQUENCE</scope>
    <source>
        <strain evidence="2">CBS 115976</strain>
    </source>
</reference>
<proteinExistence type="predicted"/>
<dbReference type="InterPro" id="IPR019021">
    <property type="entry name" value="Mms22"/>
</dbReference>
<feature type="region of interest" description="Disordered" evidence="1">
    <location>
        <begin position="152"/>
        <end position="212"/>
    </location>
</feature>
<feature type="compositionally biased region" description="Basic residues" evidence="1">
    <location>
        <begin position="730"/>
        <end position="744"/>
    </location>
</feature>
<gene>
    <name evidence="2" type="ORF">BT63DRAFT_479682</name>
</gene>
<dbReference type="Proteomes" id="UP000799302">
    <property type="component" value="Unassembled WGS sequence"/>
</dbReference>
<feature type="region of interest" description="Disordered" evidence="1">
    <location>
        <begin position="701"/>
        <end position="767"/>
    </location>
</feature>
<evidence type="ECO:0000313" key="3">
    <source>
        <dbReference type="Proteomes" id="UP000799302"/>
    </source>
</evidence>
<protein>
    <recommendedName>
        <fullName evidence="4">Mus7/MMS22 family-domain-containing protein</fullName>
    </recommendedName>
</protein>
<evidence type="ECO:0008006" key="4">
    <source>
        <dbReference type="Google" id="ProtNLM"/>
    </source>
</evidence>
<dbReference type="GO" id="GO:0000724">
    <property type="term" value="P:double-strand break repair via homologous recombination"/>
    <property type="evidence" value="ECO:0007669"/>
    <property type="project" value="TreeGrafter"/>
</dbReference>
<evidence type="ECO:0000256" key="1">
    <source>
        <dbReference type="SAM" id="MobiDB-lite"/>
    </source>
</evidence>
<dbReference type="GO" id="GO:0035361">
    <property type="term" value="C:Cul8-RING ubiquitin ligase complex"/>
    <property type="evidence" value="ECO:0007669"/>
    <property type="project" value="TreeGrafter"/>
</dbReference>
<accession>A0A6A6UAW5</accession>
<keyword evidence="3" id="KW-1185">Reference proteome</keyword>
<evidence type="ECO:0000313" key="2">
    <source>
        <dbReference type="EMBL" id="KAF2668268.1"/>
    </source>
</evidence>
<dbReference type="OrthoDB" id="2386201at2759"/>
<feature type="compositionally biased region" description="Polar residues" evidence="1">
    <location>
        <begin position="703"/>
        <end position="729"/>
    </location>
</feature>